<evidence type="ECO:0000313" key="3">
    <source>
        <dbReference type="EMBL" id="CAI9279403.1"/>
    </source>
</evidence>
<evidence type="ECO:0000256" key="1">
    <source>
        <dbReference type="ARBA" id="ARBA00009856"/>
    </source>
</evidence>
<gene>
    <name evidence="3" type="ORF">LSALG_LOCUS19206</name>
</gene>
<dbReference type="AlphaFoldDB" id="A0AA36E223"/>
<comment type="similarity">
    <text evidence="1">Belongs to the SRR1 family.</text>
</comment>
<name>A0AA36E223_LACSI</name>
<evidence type="ECO:0000313" key="4">
    <source>
        <dbReference type="Proteomes" id="UP001177003"/>
    </source>
</evidence>
<organism evidence="3 4">
    <name type="scientific">Lactuca saligna</name>
    <name type="common">Willowleaf lettuce</name>
    <dbReference type="NCBI Taxonomy" id="75948"/>
    <lineage>
        <taxon>Eukaryota</taxon>
        <taxon>Viridiplantae</taxon>
        <taxon>Streptophyta</taxon>
        <taxon>Embryophyta</taxon>
        <taxon>Tracheophyta</taxon>
        <taxon>Spermatophyta</taxon>
        <taxon>Magnoliopsida</taxon>
        <taxon>eudicotyledons</taxon>
        <taxon>Gunneridae</taxon>
        <taxon>Pentapetalae</taxon>
        <taxon>asterids</taxon>
        <taxon>campanulids</taxon>
        <taxon>Asterales</taxon>
        <taxon>Asteraceae</taxon>
        <taxon>Cichorioideae</taxon>
        <taxon>Cichorieae</taxon>
        <taxon>Lactucinae</taxon>
        <taxon>Lactuca</taxon>
    </lineage>
</organism>
<dbReference type="EMBL" id="OX465080">
    <property type="protein sequence ID" value="CAI9279403.1"/>
    <property type="molecule type" value="Genomic_DNA"/>
</dbReference>
<proteinExistence type="inferred from homology"/>
<dbReference type="Proteomes" id="UP001177003">
    <property type="component" value="Chromosome 4"/>
</dbReference>
<dbReference type="InterPro" id="IPR040044">
    <property type="entry name" value="SRR1L"/>
</dbReference>
<dbReference type="Pfam" id="PF07985">
    <property type="entry name" value="SRR1"/>
    <property type="match status" value="1"/>
</dbReference>
<dbReference type="InterPro" id="IPR012942">
    <property type="entry name" value="SRR1-like"/>
</dbReference>
<reference evidence="3" key="1">
    <citation type="submission" date="2023-04" db="EMBL/GenBank/DDBJ databases">
        <authorList>
            <person name="Vijverberg K."/>
            <person name="Xiong W."/>
            <person name="Schranz E."/>
        </authorList>
    </citation>
    <scope>NUCLEOTIDE SEQUENCE</scope>
</reference>
<evidence type="ECO:0000259" key="2">
    <source>
        <dbReference type="Pfam" id="PF07985"/>
    </source>
</evidence>
<dbReference type="GO" id="GO:0005634">
    <property type="term" value="C:nucleus"/>
    <property type="evidence" value="ECO:0007669"/>
    <property type="project" value="TreeGrafter"/>
</dbReference>
<protein>
    <recommendedName>
        <fullName evidence="2">SRR1-like domain-containing protein</fullName>
    </recommendedName>
</protein>
<dbReference type="GO" id="GO:0005737">
    <property type="term" value="C:cytoplasm"/>
    <property type="evidence" value="ECO:0007669"/>
    <property type="project" value="TreeGrafter"/>
</dbReference>
<sequence length="112" mass="12864">MAASYRNFITALEQTPWAPRNLTTTPQREQKLMQKMQISIEKLKKSGFFASFLNQIRTSEASFHIHKVTESEHKLKMVIYGIGSIESSRSSELQLSLAILMKKEVDWIGSLF</sequence>
<dbReference type="PANTHER" id="PTHR28626">
    <property type="entry name" value="SRR1-LIKE PROTEIN"/>
    <property type="match status" value="1"/>
</dbReference>
<feature type="domain" description="SRR1-like" evidence="2">
    <location>
        <begin position="66"/>
        <end position="107"/>
    </location>
</feature>
<accession>A0AA36E223</accession>
<dbReference type="PANTHER" id="PTHR28626:SF3">
    <property type="entry name" value="SRR1-LIKE PROTEIN"/>
    <property type="match status" value="1"/>
</dbReference>
<keyword evidence="4" id="KW-1185">Reference proteome</keyword>